<organism evidence="1 2">
    <name type="scientific">Xanthomonas graminis pv. poae</name>
    <dbReference type="NCBI Taxonomy" id="227946"/>
    <lineage>
        <taxon>Bacteria</taxon>
        <taxon>Pseudomonadati</taxon>
        <taxon>Pseudomonadota</taxon>
        <taxon>Gammaproteobacteria</taxon>
        <taxon>Lysobacterales</taxon>
        <taxon>Lysobacteraceae</taxon>
        <taxon>Xanthomonas</taxon>
        <taxon>Xanthomonas translucens group</taxon>
        <taxon>Xanthomonas graminis</taxon>
    </lineage>
</organism>
<reference evidence="1 2" key="1">
    <citation type="submission" date="2015-07" db="EMBL/GenBank/DDBJ databases">
        <authorList>
            <person name="Noorani M."/>
        </authorList>
    </citation>
    <scope>NUCLEOTIDE SEQUENCE [LARGE SCALE GENOMIC DNA]</scope>
    <source>
        <strain evidence="1">LMG728</strain>
    </source>
</reference>
<name>A0A0K3A8M0_9XANT</name>
<sequence>MNLGISTAAGMGNNAIGAGQMAGMVGNMRADVSNQEAMMDQVTQMQNELNMHMAMDQLSKQAGANAKSLTQG</sequence>
<protein>
    <recommendedName>
        <fullName evidence="3">ATP-dependent helicase HrpA</fullName>
    </recommendedName>
</protein>
<evidence type="ECO:0000313" key="1">
    <source>
        <dbReference type="EMBL" id="CTP92889.1"/>
    </source>
</evidence>
<gene>
    <name evidence="1" type="ORF">XTPLMG728_3397</name>
</gene>
<accession>A0A0K3A8M0</accession>
<dbReference type="AlphaFoldDB" id="A0A0K3A8M0"/>
<evidence type="ECO:0000313" key="2">
    <source>
        <dbReference type="Proteomes" id="UP000041247"/>
    </source>
</evidence>
<proteinExistence type="predicted"/>
<dbReference type="Proteomes" id="UP000041247">
    <property type="component" value="Unassembled WGS sequence"/>
</dbReference>
<evidence type="ECO:0008006" key="3">
    <source>
        <dbReference type="Google" id="ProtNLM"/>
    </source>
</evidence>
<dbReference type="EMBL" id="CXOK01000127">
    <property type="protein sequence ID" value="CTP92889.1"/>
    <property type="molecule type" value="Genomic_DNA"/>
</dbReference>